<protein>
    <submittedName>
        <fullName evidence="1">Uncharacterized protein</fullName>
    </submittedName>
</protein>
<proteinExistence type="predicted"/>
<name>A0AA88HNR9_ARTSF</name>
<dbReference type="Proteomes" id="UP001187531">
    <property type="component" value="Unassembled WGS sequence"/>
</dbReference>
<keyword evidence="2" id="KW-1185">Reference proteome</keyword>
<evidence type="ECO:0000313" key="2">
    <source>
        <dbReference type="Proteomes" id="UP001187531"/>
    </source>
</evidence>
<organism evidence="1 2">
    <name type="scientific">Artemia franciscana</name>
    <name type="common">Brine shrimp</name>
    <name type="synonym">Artemia sanfranciscana</name>
    <dbReference type="NCBI Taxonomy" id="6661"/>
    <lineage>
        <taxon>Eukaryota</taxon>
        <taxon>Metazoa</taxon>
        <taxon>Ecdysozoa</taxon>
        <taxon>Arthropoda</taxon>
        <taxon>Crustacea</taxon>
        <taxon>Branchiopoda</taxon>
        <taxon>Anostraca</taxon>
        <taxon>Artemiidae</taxon>
        <taxon>Artemia</taxon>
    </lineage>
</organism>
<accession>A0AA88HNR9</accession>
<gene>
    <name evidence="1" type="ORF">QYM36_011871</name>
</gene>
<dbReference type="EMBL" id="JAVRJZ010000016">
    <property type="protein sequence ID" value="KAK2710484.1"/>
    <property type="molecule type" value="Genomic_DNA"/>
</dbReference>
<feature type="non-terminal residue" evidence="1">
    <location>
        <position position="521"/>
    </location>
</feature>
<dbReference type="AlphaFoldDB" id="A0AA88HNR9"/>
<sequence length="521" mass="59316">MYFYEICHSLRVAERVAVPLRSVRRGSRVKGWASNSELVKARAAAKFWLGVWHECDRPRSGVVNELRVYTKRRFAKELRKHRSSLKRETVSKIIENPNLVWKLRARPVESTGQNASDIDEEIWVDYFAAEFSPPDEVKNKKFSEELDQLMTKEHNYLMEYDEIGLSFNVTKCEVLLFNWNASQPEIQLGSQVVMPSKSIVYLGLPIGETLQHTRALLVKHIEKKIRGNYIPVVLSVIETTCATHIKGEDAIDKLVSAKNINKMVETPENRQAIATDILKEFLEHMESDKDSKTASKAVVLGAALRRSDFMVSLNTVVHCLANAVKLKRKSRHTKKKVQKCQKKVGLNLESGLLAVGVPAPSLKRPWSDLPNPYPYGCSPFCNHPRDPELRDVLLRAKDVSGDGGTSKKEPRYICRRFFGGSPDDFFARYLRSDSRATSPGSPAENGNFTRFKSYVNRRCITPDGELRFDRRKTFILALPRSRSFSNLPTPFSTFESIDISHNSTKIKKKSASTKHQTHHKK</sequence>
<evidence type="ECO:0000313" key="1">
    <source>
        <dbReference type="EMBL" id="KAK2710484.1"/>
    </source>
</evidence>
<comment type="caution">
    <text evidence="1">The sequence shown here is derived from an EMBL/GenBank/DDBJ whole genome shotgun (WGS) entry which is preliminary data.</text>
</comment>
<reference evidence="1" key="1">
    <citation type="submission" date="2023-07" db="EMBL/GenBank/DDBJ databases">
        <title>Chromosome-level genome assembly of Artemia franciscana.</title>
        <authorList>
            <person name="Jo E."/>
        </authorList>
    </citation>
    <scope>NUCLEOTIDE SEQUENCE</scope>
    <source>
        <tissue evidence="1">Whole body</tissue>
    </source>
</reference>